<reference evidence="1 2" key="1">
    <citation type="journal article" date="2015" name="Genome Announc.">
        <title>Bifidobacterium pseudolongum Strain PV8-2, Isolated from a Stool Sample of an Anemic Kenyan Infant.</title>
        <authorList>
            <person name="Vazquez-Gutierrez P."/>
            <person name="Lacroix C."/>
            <person name="Chassard C."/>
            <person name="Klumpp J."/>
            <person name="Stevens M.J."/>
            <person name="Jans C."/>
        </authorList>
    </citation>
    <scope>NUCLEOTIDE SEQUENCE [LARGE SCALE GENOMIC DNA]</scope>
    <source>
        <strain evidence="1 2">PV8-2</strain>
    </source>
</reference>
<accession>A0A0A7IAL2</accession>
<dbReference type="KEGG" id="bpsp:AH67_05300"/>
<dbReference type="HOGENOM" id="CLU_2285989_0_0_11"/>
<dbReference type="RefSeq" id="WP_039172002.1">
    <property type="nucleotide sequence ID" value="NZ_CP007457.1"/>
</dbReference>
<name>A0A0A7IAL2_9BIFI</name>
<dbReference type="Proteomes" id="UP000030636">
    <property type="component" value="Chromosome"/>
</dbReference>
<dbReference type="AlphaFoldDB" id="A0A0A7IAL2"/>
<proteinExistence type="predicted"/>
<evidence type="ECO:0000313" key="2">
    <source>
        <dbReference type="Proteomes" id="UP000030636"/>
    </source>
</evidence>
<keyword evidence="2" id="KW-1185">Reference proteome</keyword>
<dbReference type="STRING" id="1447715.AH67_05300"/>
<gene>
    <name evidence="1" type="ORF">AH67_05300</name>
</gene>
<protein>
    <submittedName>
        <fullName evidence="1">Uncharacterized protein</fullName>
    </submittedName>
</protein>
<organism evidence="1 2">
    <name type="scientific">Bifidobacterium pseudolongum PV8-2</name>
    <dbReference type="NCBI Taxonomy" id="1447715"/>
    <lineage>
        <taxon>Bacteria</taxon>
        <taxon>Bacillati</taxon>
        <taxon>Actinomycetota</taxon>
        <taxon>Actinomycetes</taxon>
        <taxon>Bifidobacteriales</taxon>
        <taxon>Bifidobacteriaceae</taxon>
        <taxon>Bifidobacterium</taxon>
    </lineage>
</organism>
<sequence length="101" mass="11229">MTLPLILLALAVLLTGVALYELHVSREISALADRLTAALDACGDTTVTIQWRTRQAPWDMHRADLTLDCIGDLLADRPDLRDAILHDEAWISFTPHEPATR</sequence>
<dbReference type="EMBL" id="CP007457">
    <property type="protein sequence ID" value="AIZ17066.1"/>
    <property type="molecule type" value="Genomic_DNA"/>
</dbReference>
<evidence type="ECO:0000313" key="1">
    <source>
        <dbReference type="EMBL" id="AIZ17066.1"/>
    </source>
</evidence>